<proteinExistence type="predicted"/>
<evidence type="ECO:0000256" key="1">
    <source>
        <dbReference type="SAM" id="MobiDB-lite"/>
    </source>
</evidence>
<organism evidence="3 4">
    <name type="scientific">Streptomyces ehimensis</name>
    <dbReference type="NCBI Taxonomy" id="68195"/>
    <lineage>
        <taxon>Bacteria</taxon>
        <taxon>Bacillati</taxon>
        <taxon>Actinomycetota</taxon>
        <taxon>Actinomycetes</taxon>
        <taxon>Kitasatosporales</taxon>
        <taxon>Streptomycetaceae</taxon>
        <taxon>Streptomyces</taxon>
    </lineage>
</organism>
<dbReference type="InterPro" id="IPR002543">
    <property type="entry name" value="FtsK_dom"/>
</dbReference>
<dbReference type="RefSeq" id="WP_417922474.1">
    <property type="nucleotide sequence ID" value="NZ_JBHSFS010000002.1"/>
</dbReference>
<dbReference type="SUPFAM" id="SSF52540">
    <property type="entry name" value="P-loop containing nucleoside triphosphate hydrolases"/>
    <property type="match status" value="1"/>
</dbReference>
<feature type="region of interest" description="Disordered" evidence="1">
    <location>
        <begin position="616"/>
        <end position="636"/>
    </location>
</feature>
<dbReference type="Gene3D" id="3.40.50.300">
    <property type="entry name" value="P-loop containing nucleotide triphosphate hydrolases"/>
    <property type="match status" value="1"/>
</dbReference>
<dbReference type="CDD" id="cd01127">
    <property type="entry name" value="TrwB_TraG_TraD_VirD4"/>
    <property type="match status" value="1"/>
</dbReference>
<dbReference type="Pfam" id="PF01580">
    <property type="entry name" value="FtsK_SpoIIIE"/>
    <property type="match status" value="1"/>
</dbReference>
<gene>
    <name evidence="3" type="ORF">ACFPEN_06375</name>
</gene>
<feature type="domain" description="FtsK" evidence="2">
    <location>
        <begin position="353"/>
        <end position="526"/>
    </location>
</feature>
<sequence length="721" mass="76223">MTTSAERPLLSLVKDEPPSAVEGAVFEHQGRGRVLEPRPRPAWMMSSQAMRDHARYALENAADWVGHHAAHSPYYVGWSVRGYRRLGRRWLEAHRDFYPQLIASARRELAEAVGDPVREDRAKALVRSREAEYGQHKKVHWVKSAAWGGATTAGGVAGVLVGGFWIDLLLAVAAIAVGACHGRPAEPVTKPAAPVAAMPQEMSSEPEAGPAGETIEAPVFDAPPPPALSEEVLTAALRDIKLIKPDAKVKVLAAPAWGKDGTATTVFDLPAGVTVAMLQKKADALAGALGRDVSMIDVTKAGAAGRPSLWMTDEDPFARPRRSPLLSSSGGIDAFRDGVPVAWGKRGNVIALPISNSNAVIAGMTRSGKGVGASNLIVGASLDHRINLRIVAGKTNGEFDAYAKTGVAATYFKQRPERLLALTEALLSDLNRRNAVLGELGKSKLTAETIERLGGIEVLVIDEVATFTRPGKPLRDELLENLIELSAVAAGAGILVVLITQYPEVDVLPQGLAMNCGTRWAMRVDNATQSNAILGGGASASGRDASKFDPPIPGLGWLVNPFAGVTDLARSFDLDEDQRGEISQLLTRAAELREAAGRLVGQWGDPVEQHLLATTGLSSAAGGPRRNGEPGRAVGLTGAAKEQHEAVQGALAAMDRLGRKVAQLDEMAELIGDGMSAERLGELLRAAGAGGTVKVTIEGRGRVNGYRREDITSALDFLEGA</sequence>
<reference evidence="4" key="1">
    <citation type="journal article" date="2019" name="Int. J. Syst. Evol. Microbiol.">
        <title>The Global Catalogue of Microorganisms (GCM) 10K type strain sequencing project: providing services to taxonomists for standard genome sequencing and annotation.</title>
        <authorList>
            <consortium name="The Broad Institute Genomics Platform"/>
            <consortium name="The Broad Institute Genome Sequencing Center for Infectious Disease"/>
            <person name="Wu L."/>
            <person name="Ma J."/>
        </authorList>
    </citation>
    <scope>NUCLEOTIDE SEQUENCE [LARGE SCALE GENOMIC DNA]</scope>
    <source>
        <strain evidence="4">CECT 8064</strain>
    </source>
</reference>
<dbReference type="EMBL" id="JBHSFS010000002">
    <property type="protein sequence ID" value="MFC4512556.1"/>
    <property type="molecule type" value="Genomic_DNA"/>
</dbReference>
<evidence type="ECO:0000313" key="4">
    <source>
        <dbReference type="Proteomes" id="UP001595990"/>
    </source>
</evidence>
<keyword evidence="4" id="KW-1185">Reference proteome</keyword>
<evidence type="ECO:0000259" key="2">
    <source>
        <dbReference type="Pfam" id="PF01580"/>
    </source>
</evidence>
<comment type="caution">
    <text evidence="3">The sequence shown here is derived from an EMBL/GenBank/DDBJ whole genome shotgun (WGS) entry which is preliminary data.</text>
</comment>
<dbReference type="InterPro" id="IPR027417">
    <property type="entry name" value="P-loop_NTPase"/>
</dbReference>
<feature type="region of interest" description="Disordered" evidence="1">
    <location>
        <begin position="192"/>
        <end position="223"/>
    </location>
</feature>
<name>A0ABV9BEV3_9ACTN</name>
<dbReference type="Proteomes" id="UP001595990">
    <property type="component" value="Unassembled WGS sequence"/>
</dbReference>
<protein>
    <submittedName>
        <fullName evidence="3">FtsK/SpoIIIE domain-containing protein</fullName>
    </submittedName>
</protein>
<evidence type="ECO:0000313" key="3">
    <source>
        <dbReference type="EMBL" id="MFC4512556.1"/>
    </source>
</evidence>
<accession>A0ABV9BEV3</accession>